<accession>A0AAV2NKS7</accession>
<gene>
    <name evidence="1" type="ORF">LPLAT_LOCUS6387</name>
</gene>
<dbReference type="Proteomes" id="UP001497644">
    <property type="component" value="Chromosome 2"/>
</dbReference>
<protein>
    <submittedName>
        <fullName evidence="1">Uncharacterized protein</fullName>
    </submittedName>
</protein>
<dbReference type="EMBL" id="OZ034825">
    <property type="protein sequence ID" value="CAL1680340.1"/>
    <property type="molecule type" value="Genomic_DNA"/>
</dbReference>
<keyword evidence="2" id="KW-1185">Reference proteome</keyword>
<organism evidence="1 2">
    <name type="scientific">Lasius platythorax</name>
    <dbReference type="NCBI Taxonomy" id="488582"/>
    <lineage>
        <taxon>Eukaryota</taxon>
        <taxon>Metazoa</taxon>
        <taxon>Ecdysozoa</taxon>
        <taxon>Arthropoda</taxon>
        <taxon>Hexapoda</taxon>
        <taxon>Insecta</taxon>
        <taxon>Pterygota</taxon>
        <taxon>Neoptera</taxon>
        <taxon>Endopterygota</taxon>
        <taxon>Hymenoptera</taxon>
        <taxon>Apocrita</taxon>
        <taxon>Aculeata</taxon>
        <taxon>Formicoidea</taxon>
        <taxon>Formicidae</taxon>
        <taxon>Formicinae</taxon>
        <taxon>Lasius</taxon>
        <taxon>Lasius</taxon>
    </lineage>
</organism>
<reference evidence="1" key="1">
    <citation type="submission" date="2024-04" db="EMBL/GenBank/DDBJ databases">
        <authorList>
            <consortium name="Molecular Ecology Group"/>
        </authorList>
    </citation>
    <scope>NUCLEOTIDE SEQUENCE</scope>
</reference>
<proteinExistence type="predicted"/>
<name>A0AAV2NKS7_9HYME</name>
<dbReference type="AlphaFoldDB" id="A0AAV2NKS7"/>
<evidence type="ECO:0000313" key="2">
    <source>
        <dbReference type="Proteomes" id="UP001497644"/>
    </source>
</evidence>
<sequence length="76" mass="8015">MVRAGTQRSRLFGSSHTAMWPSGDADGLIITKEPAPSCVAAGSVENEDSPYKVEAKSCLLSAKACVKPLPKPGRRT</sequence>
<evidence type="ECO:0000313" key="1">
    <source>
        <dbReference type="EMBL" id="CAL1680340.1"/>
    </source>
</evidence>